<feature type="active site" evidence="9">
    <location>
        <position position="277"/>
    </location>
</feature>
<keyword evidence="3 9" id="KW-0444">Lipid biosynthesis</keyword>
<evidence type="ECO:0000256" key="8">
    <source>
        <dbReference type="ARBA" id="ARBA00023315"/>
    </source>
</evidence>
<dbReference type="EC" id="2.3.1.180" evidence="9"/>
<comment type="catalytic activity">
    <reaction evidence="9">
        <text>malonyl-[ACP] + acetyl-CoA + H(+) = 3-oxobutanoyl-[ACP] + CO2 + CoA</text>
        <dbReference type="Rhea" id="RHEA:12080"/>
        <dbReference type="Rhea" id="RHEA-COMP:9623"/>
        <dbReference type="Rhea" id="RHEA-COMP:9625"/>
        <dbReference type="ChEBI" id="CHEBI:15378"/>
        <dbReference type="ChEBI" id="CHEBI:16526"/>
        <dbReference type="ChEBI" id="CHEBI:57287"/>
        <dbReference type="ChEBI" id="CHEBI:57288"/>
        <dbReference type="ChEBI" id="CHEBI:78449"/>
        <dbReference type="ChEBI" id="CHEBI:78450"/>
        <dbReference type="EC" id="2.3.1.180"/>
    </reaction>
</comment>
<keyword evidence="13" id="KW-1185">Reference proteome</keyword>
<feature type="region of interest" description="ACP-binding" evidence="9">
    <location>
        <begin position="248"/>
        <end position="252"/>
    </location>
</feature>
<reference evidence="12 13" key="1">
    <citation type="submission" date="2020-08" db="EMBL/GenBank/DDBJ databases">
        <title>Sequencing the genomes of 1000 actinobacteria strains.</title>
        <authorList>
            <person name="Klenk H.-P."/>
        </authorList>
    </citation>
    <scope>NUCLEOTIDE SEQUENCE [LARGE SCALE GENOMIC DNA]</scope>
    <source>
        <strain evidence="12 13">DSM 45790</strain>
    </source>
</reference>
<comment type="subcellular location">
    <subcellularLocation>
        <location evidence="9">Cytoplasm</location>
    </subcellularLocation>
</comment>
<evidence type="ECO:0000259" key="11">
    <source>
        <dbReference type="Pfam" id="PF08545"/>
    </source>
</evidence>
<dbReference type="UniPathway" id="UPA00094"/>
<evidence type="ECO:0000256" key="4">
    <source>
        <dbReference type="ARBA" id="ARBA00022679"/>
    </source>
</evidence>
<dbReference type="NCBIfam" id="NF006829">
    <property type="entry name" value="PRK09352.1"/>
    <property type="match status" value="1"/>
</dbReference>
<feature type="active site" evidence="9">
    <location>
        <position position="247"/>
    </location>
</feature>
<keyword evidence="5 9" id="KW-0276">Fatty acid metabolism</keyword>
<comment type="domain">
    <text evidence="9">The last Arg residue of the ACP-binding site is essential for the weak association between ACP/AcpP and FabH.</text>
</comment>
<dbReference type="Proteomes" id="UP000588112">
    <property type="component" value="Unassembled WGS sequence"/>
</dbReference>
<evidence type="ECO:0000313" key="13">
    <source>
        <dbReference type="Proteomes" id="UP000588112"/>
    </source>
</evidence>
<dbReference type="GO" id="GO:0033818">
    <property type="term" value="F:beta-ketoacyl-acyl-carrier-protein synthase III activity"/>
    <property type="evidence" value="ECO:0007669"/>
    <property type="project" value="UniProtKB-UniRule"/>
</dbReference>
<feature type="domain" description="Beta-ketoacyl-[acyl-carrier-protein] synthase III N-terminal" evidence="11">
    <location>
        <begin position="115"/>
        <end position="195"/>
    </location>
</feature>
<dbReference type="InterPro" id="IPR013751">
    <property type="entry name" value="ACP_syn_III_N"/>
</dbReference>
<evidence type="ECO:0000256" key="6">
    <source>
        <dbReference type="ARBA" id="ARBA00023098"/>
    </source>
</evidence>
<proteinExistence type="inferred from homology"/>
<evidence type="ECO:0000256" key="1">
    <source>
        <dbReference type="ARBA" id="ARBA00008642"/>
    </source>
</evidence>
<keyword evidence="6 9" id="KW-0443">Lipid metabolism</keyword>
<dbReference type="GO" id="GO:0044550">
    <property type="term" value="P:secondary metabolite biosynthetic process"/>
    <property type="evidence" value="ECO:0007669"/>
    <property type="project" value="TreeGrafter"/>
</dbReference>
<dbReference type="EMBL" id="JACHBR010000001">
    <property type="protein sequence ID" value="MBB5626028.1"/>
    <property type="molecule type" value="Genomic_DNA"/>
</dbReference>
<dbReference type="InterPro" id="IPR004655">
    <property type="entry name" value="FabH"/>
</dbReference>
<organism evidence="12 13">
    <name type="scientific">Sphaerisporangium krabiense</name>
    <dbReference type="NCBI Taxonomy" id="763782"/>
    <lineage>
        <taxon>Bacteria</taxon>
        <taxon>Bacillati</taxon>
        <taxon>Actinomycetota</taxon>
        <taxon>Actinomycetes</taxon>
        <taxon>Streptosporangiales</taxon>
        <taxon>Streptosporangiaceae</taxon>
        <taxon>Sphaerisporangium</taxon>
    </lineage>
</organism>
<protein>
    <recommendedName>
        <fullName evidence="9">Beta-ketoacyl-[acyl-carrier-protein] synthase III</fullName>
        <shortName evidence="9">Beta-ketoacyl-ACP synthase III</shortName>
        <shortName evidence="9">KAS III</shortName>
        <ecNumber evidence="9">2.3.1.180</ecNumber>
    </recommendedName>
    <alternativeName>
        <fullName evidence="9">3-oxoacyl-[acyl-carrier-protein] synthase 3</fullName>
    </alternativeName>
    <alternativeName>
        <fullName evidence="9">3-oxoacyl-[acyl-carrier-protein] synthase III</fullName>
    </alternativeName>
</protein>
<feature type="active site" evidence="9">
    <location>
        <position position="121"/>
    </location>
</feature>
<keyword evidence="7 9" id="KW-0275">Fatty acid biosynthesis</keyword>
<evidence type="ECO:0000259" key="10">
    <source>
        <dbReference type="Pfam" id="PF08541"/>
    </source>
</evidence>
<dbReference type="HAMAP" id="MF_01815">
    <property type="entry name" value="FabH"/>
    <property type="match status" value="1"/>
</dbReference>
<dbReference type="CDD" id="cd00830">
    <property type="entry name" value="KAS_III"/>
    <property type="match status" value="1"/>
</dbReference>
<dbReference type="Pfam" id="PF08545">
    <property type="entry name" value="ACP_syn_III"/>
    <property type="match status" value="1"/>
</dbReference>
<name>A0A7W8Z219_9ACTN</name>
<dbReference type="NCBIfam" id="TIGR00747">
    <property type="entry name" value="fabH"/>
    <property type="match status" value="1"/>
</dbReference>
<dbReference type="GO" id="GO:0005737">
    <property type="term" value="C:cytoplasm"/>
    <property type="evidence" value="ECO:0007669"/>
    <property type="project" value="UniProtKB-SubCell"/>
</dbReference>
<dbReference type="Gene3D" id="3.40.47.10">
    <property type="match status" value="1"/>
</dbReference>
<comment type="similarity">
    <text evidence="1 9">Belongs to the thiolase-like superfamily. FabH family.</text>
</comment>
<keyword evidence="8 9" id="KW-0012">Acyltransferase</keyword>
<evidence type="ECO:0000256" key="9">
    <source>
        <dbReference type="HAMAP-Rule" id="MF_01815"/>
    </source>
</evidence>
<dbReference type="GO" id="GO:0006633">
    <property type="term" value="P:fatty acid biosynthetic process"/>
    <property type="evidence" value="ECO:0007669"/>
    <property type="project" value="UniProtKB-UniRule"/>
</dbReference>
<comment type="pathway">
    <text evidence="9">Lipid metabolism; fatty acid biosynthesis.</text>
</comment>
<evidence type="ECO:0000256" key="2">
    <source>
        <dbReference type="ARBA" id="ARBA00022490"/>
    </source>
</evidence>
<dbReference type="InterPro" id="IPR016039">
    <property type="entry name" value="Thiolase-like"/>
</dbReference>
<sequence length="327" mass="33556">MTGDGTPPADRAAAVICGIGHWLPPRVVTNADLCARLDTTEEWILSRTGIAARRVAGEDLTTADLAAEAGARALKSAGGHDVQALMLATTTPDRACPATAPEVASRLGLTGVAAFDVSAVCSGFLYALAAATGFIAAGHADRVLLVAAERFTSLLDPLDRTTVPIFGDGAGAVVLRRGAAAERGAVGRVFLGSDGENRDLIRVEDGYFRMEGRAVFRQAVERMAEAARAAAGAAGWSMDDVDRMVAHQANARVSAAVAAELGIPADRQAQNIRDVGNTAAASIPILLGQATADGVLAPGHRVLVTAFGGGLTWGATTVVWPDLETAP</sequence>
<comment type="function">
    <text evidence="9">Catalyzes the condensation reaction of fatty acid synthesis by the addition to an acyl acceptor of two carbons from malonyl-ACP. Catalyzes the first condensation reaction which initiates fatty acid synthesis and may therefore play a role in governing the total rate of fatty acid production. Possesses both acetoacetyl-ACP synthase and acetyl transacylase activities. Its substrate specificity determines the biosynthesis of branched-chain and/or straight-chain of fatty acids.</text>
</comment>
<comment type="caution">
    <text evidence="12">The sequence shown here is derived from an EMBL/GenBank/DDBJ whole genome shotgun (WGS) entry which is preliminary data.</text>
</comment>
<evidence type="ECO:0000256" key="5">
    <source>
        <dbReference type="ARBA" id="ARBA00022832"/>
    </source>
</evidence>
<evidence type="ECO:0000256" key="7">
    <source>
        <dbReference type="ARBA" id="ARBA00023160"/>
    </source>
</evidence>
<feature type="domain" description="Beta-ketoacyl-[acyl-carrier-protein] synthase III C-terminal" evidence="10">
    <location>
        <begin position="233"/>
        <end position="320"/>
    </location>
</feature>
<gene>
    <name evidence="9" type="primary">fabH</name>
    <name evidence="12" type="ORF">BJ981_001727</name>
</gene>
<keyword evidence="9" id="KW-0511">Multifunctional enzyme</keyword>
<dbReference type="Pfam" id="PF08541">
    <property type="entry name" value="ACP_syn_III_C"/>
    <property type="match status" value="1"/>
</dbReference>
<keyword evidence="4 9" id="KW-0808">Transferase</keyword>
<dbReference type="InterPro" id="IPR013747">
    <property type="entry name" value="ACP_syn_III_C"/>
</dbReference>
<evidence type="ECO:0000256" key="3">
    <source>
        <dbReference type="ARBA" id="ARBA00022516"/>
    </source>
</evidence>
<keyword evidence="2 9" id="KW-0963">Cytoplasm</keyword>
<dbReference type="PANTHER" id="PTHR34069">
    <property type="entry name" value="3-OXOACYL-[ACYL-CARRIER-PROTEIN] SYNTHASE 3"/>
    <property type="match status" value="1"/>
</dbReference>
<accession>A0A7W8Z219</accession>
<dbReference type="SUPFAM" id="SSF53901">
    <property type="entry name" value="Thiolase-like"/>
    <property type="match status" value="1"/>
</dbReference>
<dbReference type="RefSeq" id="WP_184609680.1">
    <property type="nucleotide sequence ID" value="NZ_BOOS01000037.1"/>
</dbReference>
<evidence type="ECO:0000313" key="12">
    <source>
        <dbReference type="EMBL" id="MBB5626028.1"/>
    </source>
</evidence>
<comment type="subunit">
    <text evidence="9">Homodimer.</text>
</comment>
<dbReference type="AlphaFoldDB" id="A0A7W8Z219"/>
<dbReference type="GO" id="GO:0004315">
    <property type="term" value="F:3-oxoacyl-[acyl-carrier-protein] synthase activity"/>
    <property type="evidence" value="ECO:0007669"/>
    <property type="project" value="InterPro"/>
</dbReference>
<dbReference type="PANTHER" id="PTHR34069:SF2">
    <property type="entry name" value="BETA-KETOACYL-[ACYL-CARRIER-PROTEIN] SYNTHASE III"/>
    <property type="match status" value="1"/>
</dbReference>